<dbReference type="InterPro" id="IPR036864">
    <property type="entry name" value="Zn2-C6_fun-type_DNA-bd_sf"/>
</dbReference>
<evidence type="ECO:0000313" key="4">
    <source>
        <dbReference type="EMBL" id="TKA69858.1"/>
    </source>
</evidence>
<dbReference type="GO" id="GO:0000981">
    <property type="term" value="F:DNA-binding transcription factor activity, RNA polymerase II-specific"/>
    <property type="evidence" value="ECO:0007669"/>
    <property type="project" value="InterPro"/>
</dbReference>
<dbReference type="SUPFAM" id="SSF57701">
    <property type="entry name" value="Zn2/Cys6 DNA-binding domain"/>
    <property type="match status" value="1"/>
</dbReference>
<accession>A0A4U0X408</accession>
<dbReference type="CDD" id="cd00067">
    <property type="entry name" value="GAL4"/>
    <property type="match status" value="1"/>
</dbReference>
<protein>
    <recommendedName>
        <fullName evidence="3">Zn(2)-C6 fungal-type domain-containing protein</fullName>
    </recommendedName>
</protein>
<feature type="compositionally biased region" description="Polar residues" evidence="2">
    <location>
        <begin position="226"/>
        <end position="257"/>
    </location>
</feature>
<evidence type="ECO:0000256" key="2">
    <source>
        <dbReference type="SAM" id="MobiDB-lite"/>
    </source>
</evidence>
<feature type="domain" description="Zn(2)-C6 fungal-type" evidence="3">
    <location>
        <begin position="84"/>
        <end position="118"/>
    </location>
</feature>
<feature type="compositionally biased region" description="Low complexity" evidence="2">
    <location>
        <begin position="21"/>
        <end position="42"/>
    </location>
</feature>
<evidence type="ECO:0000259" key="3">
    <source>
        <dbReference type="PROSITE" id="PS50048"/>
    </source>
</evidence>
<dbReference type="SMART" id="SM00066">
    <property type="entry name" value="GAL4"/>
    <property type="match status" value="1"/>
</dbReference>
<dbReference type="PROSITE" id="PS00463">
    <property type="entry name" value="ZN2_CY6_FUNGAL_1"/>
    <property type="match status" value="1"/>
</dbReference>
<name>A0A4U0X408_9PEZI</name>
<dbReference type="OrthoDB" id="5401558at2759"/>
<comment type="caution">
    <text evidence="4">The sequence shown here is derived from an EMBL/GenBank/DDBJ whole genome shotgun (WGS) entry which is preliminary data.</text>
</comment>
<dbReference type="GO" id="GO:0008270">
    <property type="term" value="F:zinc ion binding"/>
    <property type="evidence" value="ECO:0007669"/>
    <property type="project" value="InterPro"/>
</dbReference>
<dbReference type="Proteomes" id="UP000309340">
    <property type="component" value="Unassembled WGS sequence"/>
</dbReference>
<sequence>MASIDPALASELITDSDGEHQLPPVSQAAQQAPPPAMQTLQPHHPDQYRALPAPPQMYAQPYPQPPMGAYGPQQPAPRQRTAIACRYCRRRKIRCSGFDQSEDGRCTNCQRFSQECMFTPVSAQTQAFVPAHTVWRGQNPPPNTQLYGAYGQPLPQHGGRPDQYPPPQQGGQYPPPPQGYQQPPMYGQPPQGQPPNMQQLQGPPSGNKRPNDEPHTPTLPPPNPGEQVQGQRGSYSYTDPSALTQAGASPTSSTASFHSAHPQAYYPYQPARASPQSAYSYDPSRASSSPHTLGQSGTSAPPTSHSHQPAMPHYDGHTPSPGMAAATAATGARQGVKITEIVSHAGPQQQQKQQQMAMQAAQLAKQQEERTSTDTSMVQALNRGPAHADGTATTGAEKQEEARKRHSEMKDVGVQTDDLQTAKEPAS</sequence>
<dbReference type="STRING" id="329884.A0A4U0X408"/>
<evidence type="ECO:0000313" key="5">
    <source>
        <dbReference type="Proteomes" id="UP000309340"/>
    </source>
</evidence>
<dbReference type="InterPro" id="IPR001138">
    <property type="entry name" value="Zn2Cys6_DnaBD"/>
</dbReference>
<gene>
    <name evidence="4" type="ORF">B0A55_08919</name>
</gene>
<dbReference type="PROSITE" id="PS50048">
    <property type="entry name" value="ZN2_CY6_FUNGAL_2"/>
    <property type="match status" value="1"/>
</dbReference>
<feature type="compositionally biased region" description="Polar residues" evidence="2">
    <location>
        <begin position="274"/>
        <end position="307"/>
    </location>
</feature>
<feature type="compositionally biased region" description="Pro residues" evidence="2">
    <location>
        <begin position="163"/>
        <end position="178"/>
    </location>
</feature>
<feature type="compositionally biased region" description="Basic and acidic residues" evidence="2">
    <location>
        <begin position="397"/>
        <end position="411"/>
    </location>
</feature>
<feature type="region of interest" description="Disordered" evidence="2">
    <location>
        <begin position="134"/>
        <end position="427"/>
    </location>
</feature>
<keyword evidence="1" id="KW-0539">Nucleus</keyword>
<dbReference type="AlphaFoldDB" id="A0A4U0X408"/>
<dbReference type="Pfam" id="PF00172">
    <property type="entry name" value="Zn_clus"/>
    <property type="match status" value="1"/>
</dbReference>
<keyword evidence="5" id="KW-1185">Reference proteome</keyword>
<organism evidence="4 5">
    <name type="scientific">Friedmanniomyces simplex</name>
    <dbReference type="NCBI Taxonomy" id="329884"/>
    <lineage>
        <taxon>Eukaryota</taxon>
        <taxon>Fungi</taxon>
        <taxon>Dikarya</taxon>
        <taxon>Ascomycota</taxon>
        <taxon>Pezizomycotina</taxon>
        <taxon>Dothideomycetes</taxon>
        <taxon>Dothideomycetidae</taxon>
        <taxon>Mycosphaerellales</taxon>
        <taxon>Teratosphaeriaceae</taxon>
        <taxon>Friedmanniomyces</taxon>
    </lineage>
</organism>
<dbReference type="EMBL" id="NAJQ01000428">
    <property type="protein sequence ID" value="TKA69858.1"/>
    <property type="molecule type" value="Genomic_DNA"/>
</dbReference>
<proteinExistence type="predicted"/>
<dbReference type="Gene3D" id="4.10.240.10">
    <property type="entry name" value="Zn(2)-C6 fungal-type DNA-binding domain"/>
    <property type="match status" value="1"/>
</dbReference>
<evidence type="ECO:0000256" key="1">
    <source>
        <dbReference type="ARBA" id="ARBA00023242"/>
    </source>
</evidence>
<feature type="region of interest" description="Disordered" evidence="2">
    <location>
        <begin position="1"/>
        <end position="76"/>
    </location>
</feature>
<reference evidence="4 5" key="1">
    <citation type="submission" date="2017-03" db="EMBL/GenBank/DDBJ databases">
        <title>Genomes of endolithic fungi from Antarctica.</title>
        <authorList>
            <person name="Coleine C."/>
            <person name="Masonjones S."/>
            <person name="Stajich J.E."/>
        </authorList>
    </citation>
    <scope>NUCLEOTIDE SEQUENCE [LARGE SCALE GENOMIC DNA]</scope>
    <source>
        <strain evidence="4 5">CCFEE 5184</strain>
    </source>
</reference>
<feature type="compositionally biased region" description="Low complexity" evidence="2">
    <location>
        <begin position="56"/>
        <end position="76"/>
    </location>
</feature>
<feature type="compositionally biased region" description="Low complexity" evidence="2">
    <location>
        <begin position="348"/>
        <end position="365"/>
    </location>
</feature>
<feature type="compositionally biased region" description="Low complexity" evidence="2">
    <location>
        <begin position="179"/>
        <end position="204"/>
    </location>
</feature>